<evidence type="ECO:0000313" key="3">
    <source>
        <dbReference type="EMBL" id="MEQ1407286.1"/>
    </source>
</evidence>
<keyword evidence="4" id="KW-1185">Reference proteome</keyword>
<dbReference type="InterPro" id="IPR036661">
    <property type="entry name" value="Luciferase-like_sf"/>
</dbReference>
<name>A0ABV0M770_9HYPH</name>
<dbReference type="CDD" id="cd01097">
    <property type="entry name" value="Tetrahydromethanopterin_reductase"/>
    <property type="match status" value="1"/>
</dbReference>
<organism evidence="3 4">
    <name type="scientific">Neorhizobium phenanthreniclasticum</name>
    <dbReference type="NCBI Taxonomy" id="3157917"/>
    <lineage>
        <taxon>Bacteria</taxon>
        <taxon>Pseudomonadati</taxon>
        <taxon>Pseudomonadota</taxon>
        <taxon>Alphaproteobacteria</taxon>
        <taxon>Hyphomicrobiales</taxon>
        <taxon>Rhizobiaceae</taxon>
        <taxon>Rhizobium/Agrobacterium group</taxon>
        <taxon>Neorhizobium</taxon>
    </lineage>
</organism>
<dbReference type="Gene3D" id="3.20.20.30">
    <property type="entry name" value="Luciferase-like domain"/>
    <property type="match status" value="1"/>
</dbReference>
<evidence type="ECO:0000259" key="2">
    <source>
        <dbReference type="Pfam" id="PF00296"/>
    </source>
</evidence>
<dbReference type="SUPFAM" id="SSF51679">
    <property type="entry name" value="Bacterial luciferase-like"/>
    <property type="match status" value="1"/>
</dbReference>
<dbReference type="GO" id="GO:0016491">
    <property type="term" value="F:oxidoreductase activity"/>
    <property type="evidence" value="ECO:0007669"/>
    <property type="project" value="UniProtKB-KW"/>
</dbReference>
<sequence length="328" mass="36541">MTLIGYHASHEQFPPSELIGYVRTAEAAGFGAVMSSDHLTPWSERQGQSGFAWAWLGAAMQATQSIPFGIITVPSGWRYHPAITAQAAATVAEMFPRRFPWMAVGSGQAMNEHVTGQRWPSKRERNARLQAAIGIIRELWSGELVSREGPIRVDEARIHTLAEEMPRIVAGALSPETAEWAGSWADALITINQPRENLRDIVEAFRRGGGEGKPLYLQVHISYAASDDEARANAFDQWRSNAVTAAVAETLRLPEEFDQACAKIRPEDLDEHVRVSADPHRHVEWLRMDAAMGFQEIYVHNVGRNQHEFIDVFGQEVLPRLKDSGPET</sequence>
<proteinExistence type="predicted"/>
<dbReference type="InterPro" id="IPR019945">
    <property type="entry name" value="F420_G6P_DH-rel"/>
</dbReference>
<reference evidence="3 4" key="1">
    <citation type="submission" date="2024-05" db="EMBL/GenBank/DDBJ databases">
        <title>Neorhizobium sp. Rsf11, a plant growth promoting and heavy metal resistant PAH-degrader.</title>
        <authorList>
            <person name="Golubev S.N."/>
            <person name="Muratova A.Y."/>
            <person name="Markelova M.I."/>
        </authorList>
    </citation>
    <scope>NUCLEOTIDE SEQUENCE [LARGE SCALE GENOMIC DNA]</scope>
    <source>
        <strain evidence="3 4">Rsf11</strain>
    </source>
</reference>
<dbReference type="PANTHER" id="PTHR43244:SF1">
    <property type="entry name" value="5,10-METHYLENETETRAHYDROMETHANOPTERIN REDUCTASE"/>
    <property type="match status" value="1"/>
</dbReference>
<dbReference type="InterPro" id="IPR023907">
    <property type="entry name" value="Non-F420_Flavin_OxRdtase"/>
</dbReference>
<dbReference type="PANTHER" id="PTHR43244">
    <property type="match status" value="1"/>
</dbReference>
<evidence type="ECO:0000313" key="4">
    <source>
        <dbReference type="Proteomes" id="UP001496627"/>
    </source>
</evidence>
<keyword evidence="1 3" id="KW-0560">Oxidoreductase</keyword>
<dbReference type="NCBIfam" id="TIGR03885">
    <property type="entry name" value="flavin_revert"/>
    <property type="match status" value="1"/>
</dbReference>
<accession>A0ABV0M770</accession>
<gene>
    <name evidence="3" type="ORF">ABK249_20340</name>
</gene>
<dbReference type="RefSeq" id="WP_037146511.1">
    <property type="nucleotide sequence ID" value="NZ_JBEAAL010000017.1"/>
</dbReference>
<dbReference type="Proteomes" id="UP001496627">
    <property type="component" value="Unassembled WGS sequence"/>
</dbReference>
<dbReference type="NCBIfam" id="TIGR03557">
    <property type="entry name" value="F420_G6P_family"/>
    <property type="match status" value="1"/>
</dbReference>
<dbReference type="Pfam" id="PF00296">
    <property type="entry name" value="Bac_luciferase"/>
    <property type="match status" value="1"/>
</dbReference>
<feature type="domain" description="Luciferase-like" evidence="2">
    <location>
        <begin position="8"/>
        <end position="293"/>
    </location>
</feature>
<dbReference type="InterPro" id="IPR011251">
    <property type="entry name" value="Luciferase-like_dom"/>
</dbReference>
<dbReference type="EMBL" id="JBEAAL010000017">
    <property type="protein sequence ID" value="MEQ1407286.1"/>
    <property type="molecule type" value="Genomic_DNA"/>
</dbReference>
<protein>
    <submittedName>
        <fullName evidence="3">TIGR03885 family FMN-dependent LLM class oxidoreductase</fullName>
        <ecNumber evidence="3">1.-.-.-</ecNumber>
    </submittedName>
</protein>
<dbReference type="InterPro" id="IPR050564">
    <property type="entry name" value="F420-G6PD/mer"/>
</dbReference>
<evidence type="ECO:0000256" key="1">
    <source>
        <dbReference type="ARBA" id="ARBA00023002"/>
    </source>
</evidence>
<comment type="caution">
    <text evidence="3">The sequence shown here is derived from an EMBL/GenBank/DDBJ whole genome shotgun (WGS) entry which is preliminary data.</text>
</comment>
<dbReference type="EC" id="1.-.-.-" evidence="3"/>